<protein>
    <submittedName>
        <fullName evidence="2">Uncharacterized protein</fullName>
    </submittedName>
</protein>
<keyword evidence="1" id="KW-0175">Coiled coil</keyword>
<name>A0A392R6N1_9FABA</name>
<dbReference type="EMBL" id="LXQA010194029">
    <property type="protein sequence ID" value="MCI32268.1"/>
    <property type="molecule type" value="Genomic_DNA"/>
</dbReference>
<accession>A0A392R6N1</accession>
<evidence type="ECO:0000256" key="1">
    <source>
        <dbReference type="SAM" id="Coils"/>
    </source>
</evidence>
<organism evidence="2 3">
    <name type="scientific">Trifolium medium</name>
    <dbReference type="NCBI Taxonomy" id="97028"/>
    <lineage>
        <taxon>Eukaryota</taxon>
        <taxon>Viridiplantae</taxon>
        <taxon>Streptophyta</taxon>
        <taxon>Embryophyta</taxon>
        <taxon>Tracheophyta</taxon>
        <taxon>Spermatophyta</taxon>
        <taxon>Magnoliopsida</taxon>
        <taxon>eudicotyledons</taxon>
        <taxon>Gunneridae</taxon>
        <taxon>Pentapetalae</taxon>
        <taxon>rosids</taxon>
        <taxon>fabids</taxon>
        <taxon>Fabales</taxon>
        <taxon>Fabaceae</taxon>
        <taxon>Papilionoideae</taxon>
        <taxon>50 kb inversion clade</taxon>
        <taxon>NPAAA clade</taxon>
        <taxon>Hologalegina</taxon>
        <taxon>IRL clade</taxon>
        <taxon>Trifolieae</taxon>
        <taxon>Trifolium</taxon>
    </lineage>
</organism>
<dbReference type="AlphaFoldDB" id="A0A392R6N1"/>
<evidence type="ECO:0000313" key="2">
    <source>
        <dbReference type="EMBL" id="MCI32268.1"/>
    </source>
</evidence>
<keyword evidence="3" id="KW-1185">Reference proteome</keyword>
<dbReference type="Proteomes" id="UP000265520">
    <property type="component" value="Unassembled WGS sequence"/>
</dbReference>
<feature type="non-terminal residue" evidence="2">
    <location>
        <position position="125"/>
    </location>
</feature>
<sequence>MNIPVEEANALKNQIVELQKKNEELEFKYLKALGDIARKERDCQDQEELVQGSKKRLRESEEKRIHIGGGLESATKNLKAKNKEIEGIWYSNRQLRKERDLAFKALQQWKGEYQKKVQELQDTTK</sequence>
<evidence type="ECO:0000313" key="3">
    <source>
        <dbReference type="Proteomes" id="UP000265520"/>
    </source>
</evidence>
<comment type="caution">
    <text evidence="2">The sequence shown here is derived from an EMBL/GenBank/DDBJ whole genome shotgun (WGS) entry which is preliminary data.</text>
</comment>
<proteinExistence type="predicted"/>
<feature type="coiled-coil region" evidence="1">
    <location>
        <begin position="8"/>
        <end position="63"/>
    </location>
</feature>
<reference evidence="2 3" key="1">
    <citation type="journal article" date="2018" name="Front. Plant Sci.">
        <title>Red Clover (Trifolium pratense) and Zigzag Clover (T. medium) - A Picture of Genomic Similarities and Differences.</title>
        <authorList>
            <person name="Dluhosova J."/>
            <person name="Istvanek J."/>
            <person name="Nedelnik J."/>
            <person name="Repkova J."/>
        </authorList>
    </citation>
    <scope>NUCLEOTIDE SEQUENCE [LARGE SCALE GENOMIC DNA]</scope>
    <source>
        <strain evidence="3">cv. 10/8</strain>
        <tissue evidence="2">Leaf</tissue>
    </source>
</reference>